<comment type="caution">
    <text evidence="3">The sequence shown here is derived from an EMBL/GenBank/DDBJ whole genome shotgun (WGS) entry which is preliminary data.</text>
</comment>
<proteinExistence type="predicted"/>
<feature type="domain" description="Glycosyltransferase subfamily 4-like N-terminal" evidence="2">
    <location>
        <begin position="32"/>
        <end position="125"/>
    </location>
</feature>
<reference evidence="3 4" key="1">
    <citation type="submission" date="2024-04" db="EMBL/GenBank/DDBJ databases">
        <title>New Clade of Flavobacterium.</title>
        <authorList>
            <person name="Matos L."/>
            <person name="Proenca D.N."/>
            <person name="Fransisco R.M."/>
            <person name="Chung A.P."/>
            <person name="Maccario L."/>
            <person name="Sorensen S.J."/>
            <person name="Morais P.V."/>
        </authorList>
    </citation>
    <scope>NUCLEOTIDE SEQUENCE [LARGE SCALE GENOMIC DNA]</scope>
    <source>
        <strain evidence="3 4">FZUC8N2.13</strain>
    </source>
</reference>
<evidence type="ECO:0000259" key="2">
    <source>
        <dbReference type="Pfam" id="PF13477"/>
    </source>
</evidence>
<feature type="domain" description="Glycosyl transferase family 1" evidence="1">
    <location>
        <begin position="177"/>
        <end position="335"/>
    </location>
</feature>
<gene>
    <name evidence="3" type="ORF">AAGV28_01090</name>
</gene>
<dbReference type="Pfam" id="PF00534">
    <property type="entry name" value="Glycos_transf_1"/>
    <property type="match status" value="1"/>
</dbReference>
<accession>A0ABV4T7A7</accession>
<dbReference type="Proteomes" id="UP001574169">
    <property type="component" value="Unassembled WGS sequence"/>
</dbReference>
<evidence type="ECO:0000313" key="3">
    <source>
        <dbReference type="EMBL" id="MFA9189951.1"/>
    </source>
</evidence>
<dbReference type="InterPro" id="IPR001296">
    <property type="entry name" value="Glyco_trans_1"/>
</dbReference>
<dbReference type="SUPFAM" id="SSF53756">
    <property type="entry name" value="UDP-Glycosyltransferase/glycogen phosphorylase"/>
    <property type="match status" value="1"/>
</dbReference>
<dbReference type="GO" id="GO:0016757">
    <property type="term" value="F:glycosyltransferase activity"/>
    <property type="evidence" value="ECO:0007669"/>
    <property type="project" value="UniProtKB-KW"/>
</dbReference>
<dbReference type="EMBL" id="JBCFQL010000001">
    <property type="protein sequence ID" value="MFA9189951.1"/>
    <property type="molecule type" value="Genomic_DNA"/>
</dbReference>
<keyword evidence="3" id="KW-0328">Glycosyltransferase</keyword>
<dbReference type="RefSeq" id="WP_373404982.1">
    <property type="nucleotide sequence ID" value="NZ_JBCFQL010000001.1"/>
</dbReference>
<sequence>MKLLYITNGINGAGGLERVLSIKASYLVELYSYDVSILCLNNSAENPFYTFSNKIKIYSIAVRDSPIQYLLDYKKGIKQIVKQVKPDVISVCDDGLKGFFVPRIIGTQIPIIYERHASVNLNTNNSITGKLIRSLMQSQLKCFSRFVVLTDSNIKEWKGRNIVAIANPLSFAPHSGNSLDQKKVIAVGSHSYNKGYDLLLKAWKEVIIQYPDWKLSIYGKIDAEKEFVRLAEKLNLKDKVFFFEPVVAIQQKYLESSIMVLPSRSEGFGMVLIEAMACGIPCVSFDCPSGPRDIISDGEDGFLIPAQDVSIMVAKIKALIEDEDLRLKMGTTAYENVSRFLPEKIIEKWDSLFKTIVYENNL</sequence>
<keyword evidence="4" id="KW-1185">Reference proteome</keyword>
<evidence type="ECO:0000259" key="1">
    <source>
        <dbReference type="Pfam" id="PF00534"/>
    </source>
</evidence>
<protein>
    <submittedName>
        <fullName evidence="3">Glycosyltransferase family 4 protein</fullName>
        <ecNumber evidence="3">2.4.-.-</ecNumber>
    </submittedName>
</protein>
<dbReference type="PANTHER" id="PTHR12526:SF630">
    <property type="entry name" value="GLYCOSYLTRANSFERASE"/>
    <property type="match status" value="1"/>
</dbReference>
<dbReference type="InterPro" id="IPR028098">
    <property type="entry name" value="Glyco_trans_4-like_N"/>
</dbReference>
<dbReference type="PANTHER" id="PTHR12526">
    <property type="entry name" value="GLYCOSYLTRANSFERASE"/>
    <property type="match status" value="1"/>
</dbReference>
<dbReference type="Gene3D" id="3.40.50.2000">
    <property type="entry name" value="Glycogen Phosphorylase B"/>
    <property type="match status" value="2"/>
</dbReference>
<dbReference type="EC" id="2.4.-.-" evidence="3"/>
<dbReference type="CDD" id="cd03820">
    <property type="entry name" value="GT4_AmsD-like"/>
    <property type="match status" value="1"/>
</dbReference>
<keyword evidence="3" id="KW-0808">Transferase</keyword>
<organism evidence="3 4">
    <name type="scientific">Flavobacterium zubiriense</name>
    <dbReference type="NCBI Taxonomy" id="3138075"/>
    <lineage>
        <taxon>Bacteria</taxon>
        <taxon>Pseudomonadati</taxon>
        <taxon>Bacteroidota</taxon>
        <taxon>Flavobacteriia</taxon>
        <taxon>Flavobacteriales</taxon>
        <taxon>Flavobacteriaceae</taxon>
        <taxon>Flavobacterium</taxon>
    </lineage>
</organism>
<name>A0ABV4T7A7_9FLAO</name>
<dbReference type="Pfam" id="PF13477">
    <property type="entry name" value="Glyco_trans_4_2"/>
    <property type="match status" value="1"/>
</dbReference>
<evidence type="ECO:0000313" key="4">
    <source>
        <dbReference type="Proteomes" id="UP001574169"/>
    </source>
</evidence>